<dbReference type="RefSeq" id="WP_208176797.1">
    <property type="nucleotide sequence ID" value="NZ_JAGETZ010000009.1"/>
</dbReference>
<comment type="caution">
    <text evidence="2">The sequence shown here is derived from an EMBL/GenBank/DDBJ whole genome shotgun (WGS) entry which is preliminary data.</text>
</comment>
<feature type="domain" description="ATP-grasp" evidence="1">
    <location>
        <begin position="80"/>
        <end position="226"/>
    </location>
</feature>
<gene>
    <name evidence="2" type="ORF">J4E00_18745</name>
</gene>
<evidence type="ECO:0000313" key="2">
    <source>
        <dbReference type="EMBL" id="MBO2011107.1"/>
    </source>
</evidence>
<proteinExistence type="predicted"/>
<evidence type="ECO:0000313" key="3">
    <source>
        <dbReference type="Proteomes" id="UP000664369"/>
    </source>
</evidence>
<protein>
    <submittedName>
        <fullName evidence="2">ATP-grasp domain-containing protein</fullName>
    </submittedName>
</protein>
<name>A0ABS3QIX1_9BACT</name>
<dbReference type="InterPro" id="IPR041261">
    <property type="entry name" value="R2K_2"/>
</dbReference>
<reference evidence="2 3" key="1">
    <citation type="submission" date="2021-03" db="EMBL/GenBank/DDBJ databases">
        <authorList>
            <person name="Kim M.K."/>
        </authorList>
    </citation>
    <scope>NUCLEOTIDE SEQUENCE [LARGE SCALE GENOMIC DNA]</scope>
    <source>
        <strain evidence="2 3">BT442</strain>
    </source>
</reference>
<dbReference type="Pfam" id="PF18299">
    <property type="entry name" value="R2K_2"/>
    <property type="match status" value="1"/>
</dbReference>
<accession>A0ABS3QIX1</accession>
<dbReference type="EMBL" id="JAGETZ010000009">
    <property type="protein sequence ID" value="MBO2011107.1"/>
    <property type="molecule type" value="Genomic_DNA"/>
</dbReference>
<dbReference type="SUPFAM" id="SSF56059">
    <property type="entry name" value="Glutathione synthetase ATP-binding domain-like"/>
    <property type="match status" value="1"/>
</dbReference>
<evidence type="ECO:0000259" key="1">
    <source>
        <dbReference type="Pfam" id="PF18299"/>
    </source>
</evidence>
<dbReference type="Proteomes" id="UP000664369">
    <property type="component" value="Unassembled WGS sequence"/>
</dbReference>
<sequence>MRAHIHFAHGLPQSVNNYLALDGFQQMGWEIVPYTDEEPVHDNAPDEVVVGHIAAVRASLRALGLAVPAELGYPEALLPFLGRRLWQSTINAVAADASQWPVFVKPVYDAKKFTGVLVRGVRDLVGCGDQYQDTPVWCADPVQFVAEWRCFVRYGRILDARPYKGDWRAHFDPAVVEQALAAYLPDAPTAFALDIGVTAAGKTVVVEVNDGHSLGSYGLMPLAYAKFLSARWAEMTGSEDYCNF</sequence>
<keyword evidence="3" id="KW-1185">Reference proteome</keyword>
<organism evidence="2 3">
    <name type="scientific">Hymenobacter negativus</name>
    <dbReference type="NCBI Taxonomy" id="2795026"/>
    <lineage>
        <taxon>Bacteria</taxon>
        <taxon>Pseudomonadati</taxon>
        <taxon>Bacteroidota</taxon>
        <taxon>Cytophagia</taxon>
        <taxon>Cytophagales</taxon>
        <taxon>Hymenobacteraceae</taxon>
        <taxon>Hymenobacter</taxon>
    </lineage>
</organism>